<comment type="caution">
    <text evidence="4">The sequence shown here is derived from an EMBL/GenBank/DDBJ whole genome shotgun (WGS) entry which is preliminary data.</text>
</comment>
<dbReference type="GO" id="GO:0016887">
    <property type="term" value="F:ATP hydrolysis activity"/>
    <property type="evidence" value="ECO:0007669"/>
    <property type="project" value="InterPro"/>
</dbReference>
<dbReference type="InterPro" id="IPR003593">
    <property type="entry name" value="AAA+_ATPase"/>
</dbReference>
<evidence type="ECO:0000256" key="1">
    <source>
        <dbReference type="ARBA" id="ARBA00022741"/>
    </source>
</evidence>
<reference evidence="4 5" key="1">
    <citation type="submission" date="2017-01" db="EMBL/GenBank/DDBJ databases">
        <authorList>
            <person name="Varghese N."/>
            <person name="Submissions S."/>
        </authorList>
    </citation>
    <scope>NUCLEOTIDE SEQUENCE [LARGE SCALE GENOMIC DNA]</scope>
    <source>
        <strain evidence="4 5">ATCC 35905</strain>
    </source>
</reference>
<protein>
    <submittedName>
        <fullName evidence="4">ABC-type iron transport system FetAB, ATPase component</fullName>
    </submittedName>
</protein>
<dbReference type="SMART" id="SM00382">
    <property type="entry name" value="AAA"/>
    <property type="match status" value="1"/>
</dbReference>
<dbReference type="OrthoDB" id="9802264at2"/>
<dbReference type="PANTHER" id="PTHR43119">
    <property type="entry name" value="ABC TRANSPORT PROTEIN ATP-BINDING COMPONENT-RELATED"/>
    <property type="match status" value="1"/>
</dbReference>
<dbReference type="Gene3D" id="3.40.50.300">
    <property type="entry name" value="P-loop containing nucleotide triphosphate hydrolases"/>
    <property type="match status" value="1"/>
</dbReference>
<dbReference type="InterPro" id="IPR027417">
    <property type="entry name" value="P-loop_NTPase"/>
</dbReference>
<organism evidence="4 5">
    <name type="scientific">Acidiphilium rubrum</name>
    <dbReference type="NCBI Taxonomy" id="526"/>
    <lineage>
        <taxon>Bacteria</taxon>
        <taxon>Pseudomonadati</taxon>
        <taxon>Pseudomonadota</taxon>
        <taxon>Alphaproteobacteria</taxon>
        <taxon>Acetobacterales</taxon>
        <taxon>Acidocellaceae</taxon>
        <taxon>Acidiphilium</taxon>
    </lineage>
</organism>
<dbReference type="CDD" id="cd00267">
    <property type="entry name" value="ABC_ATPase"/>
    <property type="match status" value="1"/>
</dbReference>
<dbReference type="RefSeq" id="WP_029311583.1">
    <property type="nucleotide sequence ID" value="NZ_FTNE01000003.1"/>
</dbReference>
<keyword evidence="2" id="KW-0067">ATP-binding</keyword>
<evidence type="ECO:0000313" key="5">
    <source>
        <dbReference type="Proteomes" id="UP000186308"/>
    </source>
</evidence>
<evidence type="ECO:0000256" key="2">
    <source>
        <dbReference type="ARBA" id="ARBA00022840"/>
    </source>
</evidence>
<dbReference type="InterPro" id="IPR003439">
    <property type="entry name" value="ABC_transporter-like_ATP-bd"/>
</dbReference>
<keyword evidence="1" id="KW-0547">Nucleotide-binding</keyword>
<dbReference type="PROSITE" id="PS50893">
    <property type="entry name" value="ABC_TRANSPORTER_2"/>
    <property type="match status" value="1"/>
</dbReference>
<dbReference type="SUPFAM" id="SSF52540">
    <property type="entry name" value="P-loop containing nucleoside triphosphate hydrolases"/>
    <property type="match status" value="1"/>
</dbReference>
<dbReference type="PANTHER" id="PTHR43119:SF1">
    <property type="entry name" value="ABC TRANSPORTER DOMAIN-CONTAINING PROTEIN"/>
    <property type="match status" value="1"/>
</dbReference>
<evidence type="ECO:0000313" key="4">
    <source>
        <dbReference type="EMBL" id="SIQ27796.1"/>
    </source>
</evidence>
<name>A0A8G2CIG6_ACIRU</name>
<dbReference type="AlphaFoldDB" id="A0A8G2CIG6"/>
<dbReference type="EMBL" id="FTNE01000003">
    <property type="protein sequence ID" value="SIQ27796.1"/>
    <property type="molecule type" value="Genomic_DNA"/>
</dbReference>
<gene>
    <name evidence="4" type="ORF">SAMN05421828_10357</name>
</gene>
<sequence>MRLTAEGLTGAAGGPFDFSLGAGEAMAITGPSGAGKSVLLRMIADLDPHEGDVSLDGVARAQMAAPAWRRRVAYLAAEPGWWHDETAAHFPERARAEALMPDLALEVKLLDQPVHRLSTGERMRLALIRILLNEPAVLLLDEPTGALDPHATALVEGILLDRLRAGVSVMIVTHDMAQAGRLGARRYHLAAGVLSPA</sequence>
<dbReference type="Proteomes" id="UP000186308">
    <property type="component" value="Unassembled WGS sequence"/>
</dbReference>
<accession>A0A8G2CIG6</accession>
<evidence type="ECO:0000259" key="3">
    <source>
        <dbReference type="PROSITE" id="PS50893"/>
    </source>
</evidence>
<dbReference type="GO" id="GO:0005524">
    <property type="term" value="F:ATP binding"/>
    <property type="evidence" value="ECO:0007669"/>
    <property type="project" value="UniProtKB-KW"/>
</dbReference>
<dbReference type="Pfam" id="PF00005">
    <property type="entry name" value="ABC_tran"/>
    <property type="match status" value="1"/>
</dbReference>
<proteinExistence type="predicted"/>
<keyword evidence="5" id="KW-1185">Reference proteome</keyword>
<feature type="domain" description="ABC transporter" evidence="3">
    <location>
        <begin position="3"/>
        <end position="197"/>
    </location>
</feature>